<organism evidence="16 17">
    <name type="scientific">Desulfovibrio ferrophilus</name>
    <dbReference type="NCBI Taxonomy" id="241368"/>
    <lineage>
        <taxon>Bacteria</taxon>
        <taxon>Pseudomonadati</taxon>
        <taxon>Thermodesulfobacteriota</taxon>
        <taxon>Desulfovibrionia</taxon>
        <taxon>Desulfovibrionales</taxon>
        <taxon>Desulfovibrionaceae</taxon>
        <taxon>Desulfovibrio</taxon>
    </lineage>
</organism>
<dbReference type="GO" id="GO:0005829">
    <property type="term" value="C:cytosol"/>
    <property type="evidence" value="ECO:0007669"/>
    <property type="project" value="TreeGrafter"/>
</dbReference>
<dbReference type="Gene3D" id="3.90.740.10">
    <property type="entry name" value="Valyl/Leucyl/Isoleucyl-tRNA synthetase, editing domain"/>
    <property type="match status" value="1"/>
</dbReference>
<evidence type="ECO:0000259" key="13">
    <source>
        <dbReference type="Pfam" id="PF00133"/>
    </source>
</evidence>
<dbReference type="NCBIfam" id="TIGR00422">
    <property type="entry name" value="valS"/>
    <property type="match status" value="1"/>
</dbReference>
<dbReference type="SUPFAM" id="SSF50677">
    <property type="entry name" value="ValRS/IleRS/LeuRS editing domain"/>
    <property type="match status" value="1"/>
</dbReference>
<dbReference type="Gene3D" id="3.40.50.620">
    <property type="entry name" value="HUPs"/>
    <property type="match status" value="2"/>
</dbReference>
<comment type="function">
    <text evidence="12">Catalyzes the attachment of valine to tRNA(Val). As ValRS can inadvertently accommodate and process structurally similar amino acids such as threonine, to avoid such errors, it has a 'posttransfer' editing activity that hydrolyzes mischarged Thr-tRNA(Val) in a tRNA-dependent manner.</text>
</comment>
<dbReference type="CDD" id="cd07962">
    <property type="entry name" value="Anticodon_Ia_Val"/>
    <property type="match status" value="1"/>
</dbReference>
<dbReference type="GO" id="GO:0002161">
    <property type="term" value="F:aminoacyl-tRNA deacylase activity"/>
    <property type="evidence" value="ECO:0007669"/>
    <property type="project" value="InterPro"/>
</dbReference>
<dbReference type="InterPro" id="IPR009080">
    <property type="entry name" value="tRNAsynth_Ia_anticodon-bd"/>
</dbReference>
<dbReference type="Pfam" id="PF08264">
    <property type="entry name" value="Anticodon_1"/>
    <property type="match status" value="1"/>
</dbReference>
<dbReference type="FunFam" id="3.40.50.620:FF:000098">
    <property type="entry name" value="Valine--tRNA ligase"/>
    <property type="match status" value="1"/>
</dbReference>
<dbReference type="InterPro" id="IPR037118">
    <property type="entry name" value="Val-tRNA_synth_C_sf"/>
</dbReference>
<comment type="subcellular location">
    <subcellularLocation>
        <location evidence="1 12">Cytoplasm</location>
    </subcellularLocation>
</comment>
<evidence type="ECO:0000256" key="7">
    <source>
        <dbReference type="ARBA" id="ARBA00022917"/>
    </source>
</evidence>
<dbReference type="Gene3D" id="1.10.287.380">
    <property type="entry name" value="Valyl-tRNA synthetase, C-terminal domain"/>
    <property type="match status" value="1"/>
</dbReference>
<feature type="binding site" evidence="12">
    <location>
        <position position="529"/>
    </location>
    <ligand>
        <name>ATP</name>
        <dbReference type="ChEBI" id="CHEBI:30616"/>
    </ligand>
</feature>
<dbReference type="OrthoDB" id="9810365at2"/>
<evidence type="ECO:0000256" key="1">
    <source>
        <dbReference type="ARBA" id="ARBA00004496"/>
    </source>
</evidence>
<dbReference type="PANTHER" id="PTHR11946">
    <property type="entry name" value="VALYL-TRNA SYNTHETASES"/>
    <property type="match status" value="1"/>
</dbReference>
<comment type="subunit">
    <text evidence="2 12">Monomer.</text>
</comment>
<evidence type="ECO:0000256" key="3">
    <source>
        <dbReference type="ARBA" id="ARBA00022490"/>
    </source>
</evidence>
<dbReference type="InterPro" id="IPR009008">
    <property type="entry name" value="Val/Leu/Ile-tRNA-synth_edit"/>
</dbReference>
<dbReference type="PANTHER" id="PTHR11946:SF93">
    <property type="entry name" value="VALINE--TRNA LIGASE, CHLOROPLASTIC_MITOCHONDRIAL 2"/>
    <property type="match status" value="1"/>
</dbReference>
<reference evidence="16 17" key="1">
    <citation type="journal article" date="2018" name="Sci. Adv.">
        <title>Multi-heme cytochromes provide a pathway for survival in energy-limited environments.</title>
        <authorList>
            <person name="Deng X."/>
            <person name="Dohmae N."/>
            <person name="Nealson K.H."/>
            <person name="Hashimoto K."/>
            <person name="Okamoto A."/>
        </authorList>
    </citation>
    <scope>NUCLEOTIDE SEQUENCE [LARGE SCALE GENOMIC DNA]</scope>
    <source>
        <strain evidence="16 17">IS5</strain>
    </source>
</reference>
<comment type="catalytic activity">
    <reaction evidence="10 12">
        <text>tRNA(Val) + L-valine + ATP = L-valyl-tRNA(Val) + AMP + diphosphate</text>
        <dbReference type="Rhea" id="RHEA:10704"/>
        <dbReference type="Rhea" id="RHEA-COMP:9672"/>
        <dbReference type="Rhea" id="RHEA-COMP:9708"/>
        <dbReference type="ChEBI" id="CHEBI:30616"/>
        <dbReference type="ChEBI" id="CHEBI:33019"/>
        <dbReference type="ChEBI" id="CHEBI:57762"/>
        <dbReference type="ChEBI" id="CHEBI:78442"/>
        <dbReference type="ChEBI" id="CHEBI:78537"/>
        <dbReference type="ChEBI" id="CHEBI:456215"/>
        <dbReference type="EC" id="6.1.1.9"/>
    </reaction>
</comment>
<keyword evidence="17" id="KW-1185">Reference proteome</keyword>
<comment type="domain">
    <text evidence="12">The C-terminal coiled-coil domain is crucial for aminoacylation activity.</text>
</comment>
<dbReference type="SUPFAM" id="SSF47323">
    <property type="entry name" value="Anticodon-binding domain of a subclass of class I aminoacyl-tRNA synthetases"/>
    <property type="match status" value="1"/>
</dbReference>
<protein>
    <recommendedName>
        <fullName evidence="12">Valine--tRNA ligase</fullName>
        <ecNumber evidence="12">6.1.1.9</ecNumber>
    </recommendedName>
    <alternativeName>
        <fullName evidence="12">Valyl-tRNA synthetase</fullName>
        <shortName evidence="12">ValRS</shortName>
    </alternativeName>
</protein>
<accession>A0A2Z6B307</accession>
<dbReference type="CDD" id="cd00817">
    <property type="entry name" value="ValRS_core"/>
    <property type="match status" value="1"/>
</dbReference>
<dbReference type="FunFam" id="3.40.50.620:FF:000032">
    <property type="entry name" value="Valine--tRNA ligase"/>
    <property type="match status" value="1"/>
</dbReference>
<keyword evidence="5 12" id="KW-0547">Nucleotide-binding</keyword>
<keyword evidence="8 12" id="KW-0175">Coiled coil</keyword>
<dbReference type="EMBL" id="AP017378">
    <property type="protein sequence ID" value="BBD09806.1"/>
    <property type="molecule type" value="Genomic_DNA"/>
</dbReference>
<dbReference type="RefSeq" id="WP_126380818.1">
    <property type="nucleotide sequence ID" value="NZ_AP017378.1"/>
</dbReference>
<name>A0A2Z6B307_9BACT</name>
<dbReference type="GO" id="GO:0006438">
    <property type="term" value="P:valyl-tRNA aminoacylation"/>
    <property type="evidence" value="ECO:0007669"/>
    <property type="project" value="UniProtKB-UniRule"/>
</dbReference>
<feature type="short sequence motif" description="'HIGH' region" evidence="12">
    <location>
        <begin position="47"/>
        <end position="57"/>
    </location>
</feature>
<feature type="domain" description="Valyl-tRNA synthetase tRNA-binding arm" evidence="15">
    <location>
        <begin position="815"/>
        <end position="879"/>
    </location>
</feature>
<dbReference type="FunFam" id="1.10.287.380:FF:000001">
    <property type="entry name" value="Valine--tRNA ligase"/>
    <property type="match status" value="1"/>
</dbReference>
<evidence type="ECO:0000313" key="16">
    <source>
        <dbReference type="EMBL" id="BBD09806.1"/>
    </source>
</evidence>
<feature type="short sequence motif" description="'KMSKS' region" evidence="12">
    <location>
        <begin position="526"/>
        <end position="530"/>
    </location>
</feature>
<dbReference type="Pfam" id="PF10458">
    <property type="entry name" value="Val_tRNA-synt_C"/>
    <property type="match status" value="1"/>
</dbReference>
<dbReference type="AlphaFoldDB" id="A0A2Z6B307"/>
<dbReference type="PROSITE" id="PS00178">
    <property type="entry name" value="AA_TRNA_LIGASE_I"/>
    <property type="match status" value="1"/>
</dbReference>
<dbReference type="HAMAP" id="MF_02004">
    <property type="entry name" value="Val_tRNA_synth_type1"/>
    <property type="match status" value="1"/>
</dbReference>
<dbReference type="InterPro" id="IPR001412">
    <property type="entry name" value="aa-tRNA-synth_I_CS"/>
</dbReference>
<dbReference type="GO" id="GO:0005524">
    <property type="term" value="F:ATP binding"/>
    <property type="evidence" value="ECO:0007669"/>
    <property type="project" value="UniProtKB-UniRule"/>
</dbReference>
<evidence type="ECO:0000256" key="12">
    <source>
        <dbReference type="HAMAP-Rule" id="MF_02004"/>
    </source>
</evidence>
<dbReference type="KEGG" id="dfl:DFE_3080"/>
<dbReference type="Pfam" id="PF00133">
    <property type="entry name" value="tRNA-synt_1"/>
    <property type="match status" value="2"/>
</dbReference>
<dbReference type="SUPFAM" id="SSF52374">
    <property type="entry name" value="Nucleotidylyl transferase"/>
    <property type="match status" value="1"/>
</dbReference>
<keyword evidence="9 12" id="KW-0030">Aminoacyl-tRNA synthetase</keyword>
<dbReference type="InterPro" id="IPR019499">
    <property type="entry name" value="Val-tRNA_synth_tRNA-bd"/>
</dbReference>
<dbReference type="InterPro" id="IPR002300">
    <property type="entry name" value="aa-tRNA-synth_Ia"/>
</dbReference>
<evidence type="ECO:0000256" key="9">
    <source>
        <dbReference type="ARBA" id="ARBA00023146"/>
    </source>
</evidence>
<dbReference type="SUPFAM" id="SSF46589">
    <property type="entry name" value="tRNA-binding arm"/>
    <property type="match status" value="1"/>
</dbReference>
<dbReference type="InterPro" id="IPR014729">
    <property type="entry name" value="Rossmann-like_a/b/a_fold"/>
</dbReference>
<dbReference type="Proteomes" id="UP000269883">
    <property type="component" value="Chromosome"/>
</dbReference>
<dbReference type="PRINTS" id="PR00986">
    <property type="entry name" value="TRNASYNTHVAL"/>
</dbReference>
<evidence type="ECO:0000256" key="6">
    <source>
        <dbReference type="ARBA" id="ARBA00022840"/>
    </source>
</evidence>
<dbReference type="NCBIfam" id="NF004349">
    <property type="entry name" value="PRK05729.1"/>
    <property type="match status" value="1"/>
</dbReference>
<comment type="domain">
    <text evidence="12">ValRS has two distinct active sites: one for aminoacylation and one for editing. The misactivated threonine is translocated from the active site to the editing site.</text>
</comment>
<dbReference type="EC" id="6.1.1.9" evidence="12"/>
<gene>
    <name evidence="12" type="primary">valS</name>
    <name evidence="16" type="ORF">DFE_3080</name>
</gene>
<evidence type="ECO:0000259" key="15">
    <source>
        <dbReference type="Pfam" id="PF10458"/>
    </source>
</evidence>
<keyword evidence="3 12" id="KW-0963">Cytoplasm</keyword>
<evidence type="ECO:0000259" key="14">
    <source>
        <dbReference type="Pfam" id="PF08264"/>
    </source>
</evidence>
<dbReference type="Gene3D" id="1.10.730.10">
    <property type="entry name" value="Isoleucyl-tRNA Synthetase, Domain 1"/>
    <property type="match status" value="1"/>
</dbReference>
<evidence type="ECO:0000256" key="5">
    <source>
        <dbReference type="ARBA" id="ARBA00022741"/>
    </source>
</evidence>
<dbReference type="InterPro" id="IPR002303">
    <property type="entry name" value="Valyl-tRNA_ligase"/>
</dbReference>
<feature type="domain" description="Aminoacyl-tRNA synthetase class Ia" evidence="13">
    <location>
        <begin position="444"/>
        <end position="566"/>
    </location>
</feature>
<evidence type="ECO:0000256" key="10">
    <source>
        <dbReference type="ARBA" id="ARBA00047552"/>
    </source>
</evidence>
<dbReference type="GO" id="GO:0004832">
    <property type="term" value="F:valine-tRNA ligase activity"/>
    <property type="evidence" value="ECO:0007669"/>
    <property type="project" value="UniProtKB-UniRule"/>
</dbReference>
<keyword evidence="7 12" id="KW-0648">Protein biosynthesis</keyword>
<evidence type="ECO:0000256" key="11">
    <source>
        <dbReference type="ARBA" id="ARBA00060830"/>
    </source>
</evidence>
<sequence length="885" mass="100341">MATKSLPKGYEPEEVESRWREFWIENKTFTPDMDAEGEPYSIVIPPPNVTGQLHIGHALNLTLQDILCRHARQLGKKVLWVPGMDHAGIATQNVVERKLATEDLTREDLGREKFIERVWEWKEEYGGKILNQIRHMGASVDWTRERFTMDEGLSRAVRQVFVRLYEEGLIYKGDYIINWCNRCHTALADDEVEHAAHKGHLYHIRYPLSDGSGDLIIATTRPETMLADTAIAVHPEDDRFNEHIGKYAVLPVIGRKLIVIGDKYVDREFGTGCLKVTPAHDMNDWELGRKHNLETMSVFTDEGKLNDNAPEEFRGLGIIEAREKIVKLLEEQGHLVKIEEHDHNVGECYRCKNVVEPHVSTQWFVAVKPLAEKAGEAVTSGKTRILPATWEKTYFHWLDNIRDWCISRQLWWGHRIPAWTCEECGELIVPREDPECCPKCGGPVVQDEDVLDTWFSSALWPFSTMGWPDETEELKAFYPTSCLVTGFDILFFWVARMMMMGIQFMDNVPFNDVYIHALVRDAEGKKMSKSTGNVIDPILMCDKYGTDSLRFTLTAFAAMGRDIKLSEDRIEGYRHFMNKIWNAARFAMMNLPDEAPKADLADAKAVYHRWMLSRLEEMKDEMAESIAAYRFNDAAQGIYKFTWNEFCDWYLELIKGDLNGDDEQAKAVAQTVLYTALTEILTLAHPIMPFITQEIYATLPGKDGANLAAELYPERRPELLDKSVAGQMELLTGVITSVRTIRAELNIKPSLELELLVKTACDEDAAFILEHQDLIRSLARVGSVSAGAEVEGPKASASNVVMGNELFVPLTGAVDFDAELARLDKEMGKIEKTLGGVEKKLSNKGFTDKAPAEVVEGERAKAVMFREKLDKLSDLRKRLADAAGN</sequence>
<keyword evidence="6 12" id="KW-0067">ATP-binding</keyword>
<keyword evidence="4 12" id="KW-0436">Ligase</keyword>
<feature type="domain" description="Methionyl/Valyl/Leucyl/Isoleucyl-tRNA synthetase anticodon-binding" evidence="14">
    <location>
        <begin position="609"/>
        <end position="755"/>
    </location>
</feature>
<evidence type="ECO:0000256" key="8">
    <source>
        <dbReference type="ARBA" id="ARBA00023054"/>
    </source>
</evidence>
<comment type="similarity">
    <text evidence="11 12">Belongs to the class-I aminoacyl-tRNA synthetase family. ValS type 1 subfamily.</text>
</comment>
<evidence type="ECO:0000256" key="4">
    <source>
        <dbReference type="ARBA" id="ARBA00022598"/>
    </source>
</evidence>
<evidence type="ECO:0000256" key="2">
    <source>
        <dbReference type="ARBA" id="ARBA00011245"/>
    </source>
</evidence>
<dbReference type="InterPro" id="IPR013155">
    <property type="entry name" value="M/V/L/I-tRNA-synth_anticd-bd"/>
</dbReference>
<proteinExistence type="inferred from homology"/>
<dbReference type="InterPro" id="IPR010978">
    <property type="entry name" value="tRNA-bd_arm"/>
</dbReference>
<evidence type="ECO:0000313" key="17">
    <source>
        <dbReference type="Proteomes" id="UP000269883"/>
    </source>
</evidence>
<feature type="domain" description="Aminoacyl-tRNA synthetase class Ia" evidence="13">
    <location>
        <begin position="19"/>
        <end position="432"/>
    </location>
</feature>
<dbReference type="InterPro" id="IPR033705">
    <property type="entry name" value="Anticodon_Ia_Val"/>
</dbReference>